<dbReference type="Proteomes" id="UP001140949">
    <property type="component" value="Unassembled WGS sequence"/>
</dbReference>
<name>A0AAX6DS40_IRIPA</name>
<gene>
    <name evidence="4" type="ORF">M6B38_230675</name>
    <name evidence="3" type="ORF">M6B38_243565</name>
</gene>
<dbReference type="InterPro" id="IPR040304">
    <property type="entry name" value="ATG8-IP-1/2"/>
</dbReference>
<proteinExistence type="predicted"/>
<dbReference type="EMBL" id="JANAVB010042218">
    <property type="protein sequence ID" value="KAJ6794571.1"/>
    <property type="molecule type" value="Genomic_DNA"/>
</dbReference>
<comment type="caution">
    <text evidence="4">The sequence shown here is derived from an EMBL/GenBank/DDBJ whole genome shotgun (WGS) entry which is preliminary data.</text>
</comment>
<organism evidence="4 5">
    <name type="scientific">Iris pallida</name>
    <name type="common">Sweet iris</name>
    <dbReference type="NCBI Taxonomy" id="29817"/>
    <lineage>
        <taxon>Eukaryota</taxon>
        <taxon>Viridiplantae</taxon>
        <taxon>Streptophyta</taxon>
        <taxon>Embryophyta</taxon>
        <taxon>Tracheophyta</taxon>
        <taxon>Spermatophyta</taxon>
        <taxon>Magnoliopsida</taxon>
        <taxon>Liliopsida</taxon>
        <taxon>Asparagales</taxon>
        <taxon>Iridaceae</taxon>
        <taxon>Iridoideae</taxon>
        <taxon>Irideae</taxon>
        <taxon>Iris</taxon>
    </lineage>
</organism>
<protein>
    <submittedName>
        <fullName evidence="4">ATG8-interacting protein 1</fullName>
    </submittedName>
</protein>
<feature type="compositionally biased region" description="Polar residues" evidence="1">
    <location>
        <begin position="153"/>
        <end position="166"/>
    </location>
</feature>
<evidence type="ECO:0000313" key="5">
    <source>
        <dbReference type="Proteomes" id="UP001140949"/>
    </source>
</evidence>
<sequence>MADNEKEKEVTPPRGADWEVVQLTASTYAAAPNPQESDPNVVRTGQDSSSTLFMSGHFLFPPREHENLPMEPDHSEILREVERQDESYIEEQEDSRGDDVINEESRLVKSDDNSQGTEFFEAGSALSVPVMEFEESSGSLGVYSVPYPTNTNILNPDDFSTPSDNSPLKHSESSEDDGSSIPSESWWKSHASSLYHHAKEANMFWSIFVAAALTGLVILGKRWHRVNDEQPDRSTSKKKIQSEARKCASKLTQQKTNRVLGPINRIKDIIKGGHQRS</sequence>
<evidence type="ECO:0000256" key="2">
    <source>
        <dbReference type="SAM" id="Phobius"/>
    </source>
</evidence>
<reference evidence="4" key="1">
    <citation type="journal article" date="2023" name="GigaByte">
        <title>Genome assembly of the bearded iris, Iris pallida Lam.</title>
        <authorList>
            <person name="Bruccoleri R.E."/>
            <person name="Oakeley E.J."/>
            <person name="Faust A.M.E."/>
            <person name="Altorfer M."/>
            <person name="Dessus-Babus S."/>
            <person name="Burckhardt D."/>
            <person name="Oertli M."/>
            <person name="Naumann U."/>
            <person name="Petersen F."/>
            <person name="Wong J."/>
        </authorList>
    </citation>
    <scope>NUCLEOTIDE SEQUENCE</scope>
    <source>
        <strain evidence="4">GSM-AAB239-AS_SAM_17_03QT</strain>
    </source>
</reference>
<feature type="transmembrane region" description="Helical" evidence="2">
    <location>
        <begin position="203"/>
        <end position="220"/>
    </location>
</feature>
<keyword evidence="2" id="KW-1133">Transmembrane helix</keyword>
<dbReference type="PANTHER" id="PTHR34797:SF1">
    <property type="entry name" value="ATG8-INTERACTING PROTEIN 2"/>
    <property type="match status" value="1"/>
</dbReference>
<evidence type="ECO:0000313" key="4">
    <source>
        <dbReference type="EMBL" id="KAJ6794571.1"/>
    </source>
</evidence>
<keyword evidence="5" id="KW-1185">Reference proteome</keyword>
<dbReference type="AlphaFoldDB" id="A0AAX6DS40"/>
<accession>A0AAX6DS40</accession>
<keyword evidence="2" id="KW-0812">Transmembrane</keyword>
<dbReference type="PANTHER" id="PTHR34797">
    <property type="entry name" value="ATG8-INTERACTING PROTEIN 2"/>
    <property type="match status" value="1"/>
</dbReference>
<feature type="region of interest" description="Disordered" evidence="1">
    <location>
        <begin position="153"/>
        <end position="183"/>
    </location>
</feature>
<feature type="region of interest" description="Disordered" evidence="1">
    <location>
        <begin position="228"/>
        <end position="251"/>
    </location>
</feature>
<reference evidence="4" key="2">
    <citation type="submission" date="2023-04" db="EMBL/GenBank/DDBJ databases">
        <authorList>
            <person name="Bruccoleri R.E."/>
            <person name="Oakeley E.J."/>
            <person name="Faust A.-M."/>
            <person name="Dessus-Babus S."/>
            <person name="Altorfer M."/>
            <person name="Burckhardt D."/>
            <person name="Oertli M."/>
            <person name="Naumann U."/>
            <person name="Petersen F."/>
            <person name="Wong J."/>
        </authorList>
    </citation>
    <scope>NUCLEOTIDE SEQUENCE</scope>
    <source>
        <strain evidence="4">GSM-AAB239-AS_SAM_17_03QT</strain>
        <tissue evidence="4">Leaf</tissue>
    </source>
</reference>
<dbReference type="EMBL" id="JANAVB010044220">
    <property type="protein sequence ID" value="KAJ6791577.1"/>
    <property type="molecule type" value="Genomic_DNA"/>
</dbReference>
<evidence type="ECO:0000256" key="1">
    <source>
        <dbReference type="SAM" id="MobiDB-lite"/>
    </source>
</evidence>
<feature type="compositionally biased region" description="Basic and acidic residues" evidence="1">
    <location>
        <begin position="228"/>
        <end position="246"/>
    </location>
</feature>
<keyword evidence="2" id="KW-0472">Membrane</keyword>
<evidence type="ECO:0000313" key="3">
    <source>
        <dbReference type="EMBL" id="KAJ6791577.1"/>
    </source>
</evidence>